<organism evidence="1 2">
    <name type="scientific">Cardiocondyla obscurior</name>
    <dbReference type="NCBI Taxonomy" id="286306"/>
    <lineage>
        <taxon>Eukaryota</taxon>
        <taxon>Metazoa</taxon>
        <taxon>Ecdysozoa</taxon>
        <taxon>Arthropoda</taxon>
        <taxon>Hexapoda</taxon>
        <taxon>Insecta</taxon>
        <taxon>Pterygota</taxon>
        <taxon>Neoptera</taxon>
        <taxon>Endopterygota</taxon>
        <taxon>Hymenoptera</taxon>
        <taxon>Apocrita</taxon>
        <taxon>Aculeata</taxon>
        <taxon>Formicoidea</taxon>
        <taxon>Formicidae</taxon>
        <taxon>Myrmicinae</taxon>
        <taxon>Cardiocondyla</taxon>
    </lineage>
</organism>
<keyword evidence="2" id="KW-1185">Reference proteome</keyword>
<proteinExistence type="predicted"/>
<evidence type="ECO:0000313" key="1">
    <source>
        <dbReference type="EMBL" id="KAL0105682.1"/>
    </source>
</evidence>
<name>A0AAW2EUY3_9HYME</name>
<evidence type="ECO:0000313" key="2">
    <source>
        <dbReference type="Proteomes" id="UP001430953"/>
    </source>
</evidence>
<dbReference type="EMBL" id="JADYXP020000018">
    <property type="protein sequence ID" value="KAL0105682.1"/>
    <property type="molecule type" value="Genomic_DNA"/>
</dbReference>
<accession>A0AAW2EUY3</accession>
<reference evidence="1 2" key="1">
    <citation type="submission" date="2023-03" db="EMBL/GenBank/DDBJ databases">
        <title>High recombination rates correlate with genetic variation in Cardiocondyla obscurior ants.</title>
        <authorList>
            <person name="Errbii M."/>
        </authorList>
    </citation>
    <scope>NUCLEOTIDE SEQUENCE [LARGE SCALE GENOMIC DNA]</scope>
    <source>
        <strain evidence="1">Alpha-2009</strain>
        <tissue evidence="1">Whole body</tissue>
    </source>
</reference>
<gene>
    <name evidence="1" type="ORF">PUN28_015864</name>
</gene>
<protein>
    <submittedName>
        <fullName evidence="1">Uncharacterized protein</fullName>
    </submittedName>
</protein>
<comment type="caution">
    <text evidence="1">The sequence shown here is derived from an EMBL/GenBank/DDBJ whole genome shotgun (WGS) entry which is preliminary data.</text>
</comment>
<dbReference type="AlphaFoldDB" id="A0AAW2EUY3"/>
<sequence length="137" mass="16368">MSFVSHGEFLRVSSLRALLHVRRWLRHHKLRVTRLRRKRAVGETPLLFTALSRRAFTPYDGDYPGMHSHHFDCYALSQRMYRSVYRGRECEALSADWDGKRHREIKLRTETKTQNGDRNTYGDIQTCLDSTMRHLRY</sequence>
<dbReference type="Proteomes" id="UP001430953">
    <property type="component" value="Unassembled WGS sequence"/>
</dbReference>